<evidence type="ECO:0000256" key="1">
    <source>
        <dbReference type="SAM" id="MobiDB-lite"/>
    </source>
</evidence>
<dbReference type="KEGG" id="psel:GM415_09640"/>
<feature type="compositionally biased region" description="Polar residues" evidence="1">
    <location>
        <begin position="1"/>
        <end position="16"/>
    </location>
</feature>
<feature type="region of interest" description="Disordered" evidence="1">
    <location>
        <begin position="1"/>
        <end position="46"/>
    </location>
</feature>
<name>A0A6I6JGU2_9BACT</name>
<dbReference type="AlphaFoldDB" id="A0A6I6JGU2"/>
<dbReference type="EMBL" id="CP046400">
    <property type="protein sequence ID" value="QGY40379.1"/>
    <property type="molecule type" value="Genomic_DNA"/>
</dbReference>
<feature type="region of interest" description="Disordered" evidence="1">
    <location>
        <begin position="63"/>
        <end position="91"/>
    </location>
</feature>
<dbReference type="RefSeq" id="WP_158947630.1">
    <property type="nucleotide sequence ID" value="NZ_CP046400.1"/>
</dbReference>
<sequence length="91" mass="10027">MYTTEDTLRQVETTPSLDRVLLPPTPRFPRLSPKAPRTIGPEPISTQITKRVFLDVKPENGAISATRGWNVPSPSSGSPNPSHCFVTEIEN</sequence>
<reference evidence="2 3" key="1">
    <citation type="submission" date="2019-11" db="EMBL/GenBank/DDBJ databases">
        <authorList>
            <person name="Zheng R.K."/>
            <person name="Sun C.M."/>
        </authorList>
    </citation>
    <scope>NUCLEOTIDE SEQUENCE [LARGE SCALE GENOMIC DNA]</scope>
    <source>
        <strain evidence="2 3">SRB007</strain>
    </source>
</reference>
<proteinExistence type="predicted"/>
<protein>
    <submittedName>
        <fullName evidence="2">Uncharacterized protein</fullName>
    </submittedName>
</protein>
<gene>
    <name evidence="2" type="ORF">GM415_09640</name>
</gene>
<feature type="compositionally biased region" description="Low complexity" evidence="1">
    <location>
        <begin position="72"/>
        <end position="82"/>
    </location>
</feature>
<organism evidence="2 3">
    <name type="scientific">Pseudodesulfovibrio cashew</name>
    <dbReference type="NCBI Taxonomy" id="2678688"/>
    <lineage>
        <taxon>Bacteria</taxon>
        <taxon>Pseudomonadati</taxon>
        <taxon>Thermodesulfobacteriota</taxon>
        <taxon>Desulfovibrionia</taxon>
        <taxon>Desulfovibrionales</taxon>
        <taxon>Desulfovibrionaceae</taxon>
    </lineage>
</organism>
<evidence type="ECO:0000313" key="3">
    <source>
        <dbReference type="Proteomes" id="UP000428328"/>
    </source>
</evidence>
<evidence type="ECO:0000313" key="2">
    <source>
        <dbReference type="EMBL" id="QGY40379.1"/>
    </source>
</evidence>
<dbReference type="Proteomes" id="UP000428328">
    <property type="component" value="Chromosome"/>
</dbReference>
<accession>A0A6I6JGU2</accession>
<keyword evidence="3" id="KW-1185">Reference proteome</keyword>